<accession>A0A4Z2G917</accession>
<comment type="caution">
    <text evidence="1">The sequence shown here is derived from an EMBL/GenBank/DDBJ whole genome shotgun (WGS) entry which is preliminary data.</text>
</comment>
<dbReference type="EMBL" id="SRLO01000673">
    <property type="protein sequence ID" value="TNN49032.1"/>
    <property type="molecule type" value="Genomic_DNA"/>
</dbReference>
<evidence type="ECO:0000313" key="2">
    <source>
        <dbReference type="Proteomes" id="UP000314294"/>
    </source>
</evidence>
<organism evidence="1 2">
    <name type="scientific">Liparis tanakae</name>
    <name type="common">Tanaka's snailfish</name>
    <dbReference type="NCBI Taxonomy" id="230148"/>
    <lineage>
        <taxon>Eukaryota</taxon>
        <taxon>Metazoa</taxon>
        <taxon>Chordata</taxon>
        <taxon>Craniata</taxon>
        <taxon>Vertebrata</taxon>
        <taxon>Euteleostomi</taxon>
        <taxon>Actinopterygii</taxon>
        <taxon>Neopterygii</taxon>
        <taxon>Teleostei</taxon>
        <taxon>Neoteleostei</taxon>
        <taxon>Acanthomorphata</taxon>
        <taxon>Eupercaria</taxon>
        <taxon>Perciformes</taxon>
        <taxon>Cottioidei</taxon>
        <taxon>Cottales</taxon>
        <taxon>Liparidae</taxon>
        <taxon>Liparis</taxon>
    </lineage>
</organism>
<keyword evidence="2" id="KW-1185">Reference proteome</keyword>
<evidence type="ECO:0000313" key="1">
    <source>
        <dbReference type="EMBL" id="TNN49032.1"/>
    </source>
</evidence>
<name>A0A4Z2G917_9TELE</name>
<proteinExistence type="predicted"/>
<gene>
    <name evidence="1" type="ORF">EYF80_040794</name>
</gene>
<dbReference type="Proteomes" id="UP000314294">
    <property type="component" value="Unassembled WGS sequence"/>
</dbReference>
<reference evidence="1 2" key="1">
    <citation type="submission" date="2019-03" db="EMBL/GenBank/DDBJ databases">
        <title>First draft genome of Liparis tanakae, snailfish: a comprehensive survey of snailfish specific genes.</title>
        <authorList>
            <person name="Kim W."/>
            <person name="Song I."/>
            <person name="Jeong J.-H."/>
            <person name="Kim D."/>
            <person name="Kim S."/>
            <person name="Ryu S."/>
            <person name="Song J.Y."/>
            <person name="Lee S.K."/>
        </authorList>
    </citation>
    <scope>NUCLEOTIDE SEQUENCE [LARGE SCALE GENOMIC DNA]</scope>
    <source>
        <tissue evidence="1">Muscle</tissue>
    </source>
</reference>
<sequence>MEAVTDSQACLHPTPTRTVGLRIPVGAVCVCVRVRVSRARGEPGSGYLVRGSDFDSERSRGATWRGRCAAGRKWLLSTKWIQSVKELLQEENPERTLGEPSHWLRATDRKSERSEQTAAERLVFKVLSLRAKPSHWPVAFWVETLLPGVRGEEAGRREASFRNKGTL</sequence>
<protein>
    <submittedName>
        <fullName evidence="1">Uncharacterized protein</fullName>
    </submittedName>
</protein>
<dbReference type="AlphaFoldDB" id="A0A4Z2G917"/>